<keyword evidence="2 4" id="KW-0863">Zinc-finger</keyword>
<keyword evidence="3" id="KW-0862">Zinc</keyword>
<dbReference type="PANTHER" id="PTHR33680">
    <property type="entry name" value="OS07G0190500 PROTEIN"/>
    <property type="match status" value="1"/>
</dbReference>
<proteinExistence type="predicted"/>
<keyword evidence="5" id="KW-1133">Transmembrane helix</keyword>
<dbReference type="PANTHER" id="PTHR33680:SF1">
    <property type="entry name" value="OS05G0489500 PROTEIN"/>
    <property type="match status" value="1"/>
</dbReference>
<dbReference type="PROSITE" id="PS51999">
    <property type="entry name" value="ZF_GRF"/>
    <property type="match status" value="1"/>
</dbReference>
<accession>A0A0B2NQT5</accession>
<gene>
    <name evidence="7" type="ORF">glysoja_047350</name>
</gene>
<evidence type="ECO:0000256" key="3">
    <source>
        <dbReference type="ARBA" id="ARBA00022833"/>
    </source>
</evidence>
<evidence type="ECO:0000256" key="5">
    <source>
        <dbReference type="SAM" id="Phobius"/>
    </source>
</evidence>
<dbReference type="InterPro" id="IPR010666">
    <property type="entry name" value="Znf_GRF"/>
</dbReference>
<feature type="domain" description="GRF-type" evidence="6">
    <location>
        <begin position="23"/>
        <end position="66"/>
    </location>
</feature>
<keyword evidence="5" id="KW-0472">Membrane</keyword>
<protein>
    <recommendedName>
        <fullName evidence="6">GRF-type domain-containing protein</fullName>
    </recommendedName>
</protein>
<evidence type="ECO:0000256" key="2">
    <source>
        <dbReference type="ARBA" id="ARBA00022771"/>
    </source>
</evidence>
<evidence type="ECO:0000259" key="6">
    <source>
        <dbReference type="PROSITE" id="PS51999"/>
    </source>
</evidence>
<sequence length="138" mass="15717">TMSQKSNASSSRTRVSSQVVLFCGCGRRAVRRVAGTNINRGRAFFTCSINKDEVGYCGYFIWVDQLIEALGVDDSLGTFSMEQRRQFGREEDKTMWKAQVNSKLDCVGIEMKMLRTIVYGMFLIQLLSMVVFVCIHKY</sequence>
<feature type="non-terminal residue" evidence="7">
    <location>
        <position position="1"/>
    </location>
</feature>
<dbReference type="Proteomes" id="UP000053555">
    <property type="component" value="Unassembled WGS sequence"/>
</dbReference>
<evidence type="ECO:0000313" key="7">
    <source>
        <dbReference type="EMBL" id="KHM99445.1"/>
    </source>
</evidence>
<feature type="transmembrane region" description="Helical" evidence="5">
    <location>
        <begin position="117"/>
        <end position="135"/>
    </location>
</feature>
<name>A0A0B2NQT5_GLYSO</name>
<keyword evidence="5" id="KW-0812">Transmembrane</keyword>
<organism evidence="7">
    <name type="scientific">Glycine soja</name>
    <name type="common">Wild soybean</name>
    <dbReference type="NCBI Taxonomy" id="3848"/>
    <lineage>
        <taxon>Eukaryota</taxon>
        <taxon>Viridiplantae</taxon>
        <taxon>Streptophyta</taxon>
        <taxon>Embryophyta</taxon>
        <taxon>Tracheophyta</taxon>
        <taxon>Spermatophyta</taxon>
        <taxon>Magnoliopsida</taxon>
        <taxon>eudicotyledons</taxon>
        <taxon>Gunneridae</taxon>
        <taxon>Pentapetalae</taxon>
        <taxon>rosids</taxon>
        <taxon>fabids</taxon>
        <taxon>Fabales</taxon>
        <taxon>Fabaceae</taxon>
        <taxon>Papilionoideae</taxon>
        <taxon>50 kb inversion clade</taxon>
        <taxon>NPAAA clade</taxon>
        <taxon>indigoferoid/millettioid clade</taxon>
        <taxon>Phaseoleae</taxon>
        <taxon>Glycine</taxon>
        <taxon>Glycine subgen. Soja</taxon>
    </lineage>
</organism>
<keyword evidence="1" id="KW-0479">Metal-binding</keyword>
<dbReference type="Pfam" id="PF06839">
    <property type="entry name" value="Zn_ribbon_GRF"/>
    <property type="match status" value="1"/>
</dbReference>
<dbReference type="AlphaFoldDB" id="A0A0B2NQT5"/>
<dbReference type="EMBL" id="KN671630">
    <property type="protein sequence ID" value="KHM99445.1"/>
    <property type="molecule type" value="Genomic_DNA"/>
</dbReference>
<evidence type="ECO:0000256" key="4">
    <source>
        <dbReference type="PROSITE-ProRule" id="PRU01343"/>
    </source>
</evidence>
<reference evidence="7" key="1">
    <citation type="submission" date="2014-07" db="EMBL/GenBank/DDBJ databases">
        <title>Identification of a novel salt tolerance gene in wild soybean by whole-genome sequencing.</title>
        <authorList>
            <person name="Lam H.-M."/>
            <person name="Qi X."/>
            <person name="Li M.-W."/>
            <person name="Liu X."/>
            <person name="Xie M."/>
            <person name="Ni M."/>
            <person name="Xu X."/>
        </authorList>
    </citation>
    <scope>NUCLEOTIDE SEQUENCE [LARGE SCALE GENOMIC DNA]</scope>
    <source>
        <tissue evidence="7">Root</tissue>
    </source>
</reference>
<evidence type="ECO:0000256" key="1">
    <source>
        <dbReference type="ARBA" id="ARBA00022723"/>
    </source>
</evidence>
<dbReference type="GO" id="GO:0008270">
    <property type="term" value="F:zinc ion binding"/>
    <property type="evidence" value="ECO:0007669"/>
    <property type="project" value="UniProtKB-KW"/>
</dbReference>